<organism evidence="2 3">
    <name type="scientific">Dyella mobilis</name>
    <dbReference type="NCBI Taxonomy" id="1849582"/>
    <lineage>
        <taxon>Bacteria</taxon>
        <taxon>Pseudomonadati</taxon>
        <taxon>Pseudomonadota</taxon>
        <taxon>Gammaproteobacteria</taxon>
        <taxon>Lysobacterales</taxon>
        <taxon>Rhodanobacteraceae</taxon>
        <taxon>Dyella</taxon>
    </lineage>
</organism>
<feature type="transmembrane region" description="Helical" evidence="1">
    <location>
        <begin position="85"/>
        <end position="103"/>
    </location>
</feature>
<dbReference type="EMBL" id="JADIKF010000037">
    <property type="protein sequence ID" value="MBM7129357.1"/>
    <property type="molecule type" value="Genomic_DNA"/>
</dbReference>
<keyword evidence="1" id="KW-1133">Transmembrane helix</keyword>
<dbReference type="Proteomes" id="UP001430193">
    <property type="component" value="Unassembled WGS sequence"/>
</dbReference>
<evidence type="ECO:0000313" key="3">
    <source>
        <dbReference type="Proteomes" id="UP001430193"/>
    </source>
</evidence>
<keyword evidence="3" id="KW-1185">Reference proteome</keyword>
<keyword evidence="1" id="KW-0812">Transmembrane</keyword>
<accession>A0ABS2KF25</accession>
<name>A0ABS2KF25_9GAMM</name>
<comment type="caution">
    <text evidence="2">The sequence shown here is derived from an EMBL/GenBank/DDBJ whole genome shotgun (WGS) entry which is preliminary data.</text>
</comment>
<reference evidence="2" key="1">
    <citation type="submission" date="2020-10" db="EMBL/GenBank/DDBJ databases">
        <title>Phylogeny of dyella-like bacteria.</title>
        <authorList>
            <person name="Fu J."/>
        </authorList>
    </citation>
    <scope>NUCLEOTIDE SEQUENCE</scope>
    <source>
        <strain evidence="2">DHON07</strain>
    </source>
</reference>
<evidence type="ECO:0000313" key="2">
    <source>
        <dbReference type="EMBL" id="MBM7129357.1"/>
    </source>
</evidence>
<proteinExistence type="predicted"/>
<gene>
    <name evidence="2" type="ORF">ISS99_07455</name>
</gene>
<keyword evidence="1" id="KW-0472">Membrane</keyword>
<feature type="transmembrane region" description="Helical" evidence="1">
    <location>
        <begin position="27"/>
        <end position="48"/>
    </location>
</feature>
<evidence type="ECO:0000256" key="1">
    <source>
        <dbReference type="SAM" id="Phobius"/>
    </source>
</evidence>
<sequence>MDTQDNRRAEIARRNQRRHLEERDRKLMMAMFGITGYSAVMNLIVGVIRLVGGSHVVDSVIGVVLGVLYAVAAHQVWFKPKPNGWLIAVPAVITILLSVVAILMGRFGFVALLLNAALLVLIPVRSRAQKASAAMHCSPLDV</sequence>
<feature type="transmembrane region" description="Helical" evidence="1">
    <location>
        <begin position="60"/>
        <end position="78"/>
    </location>
</feature>
<feature type="transmembrane region" description="Helical" evidence="1">
    <location>
        <begin position="109"/>
        <end position="126"/>
    </location>
</feature>
<dbReference type="RefSeq" id="WP_204630962.1">
    <property type="nucleotide sequence ID" value="NZ_BSOC01000004.1"/>
</dbReference>
<protein>
    <submittedName>
        <fullName evidence="2">Uncharacterized protein</fullName>
    </submittedName>
</protein>